<dbReference type="Gene3D" id="3.30.70.2760">
    <property type="match status" value="1"/>
</dbReference>
<dbReference type="SUPFAM" id="SSF109604">
    <property type="entry name" value="HD-domain/PDEase-like"/>
    <property type="match status" value="1"/>
</dbReference>
<evidence type="ECO:0000313" key="3">
    <source>
        <dbReference type="EMBL" id="KAA0721724.1"/>
    </source>
</evidence>
<dbReference type="GO" id="GO:0008832">
    <property type="term" value="F:dGTPase activity"/>
    <property type="evidence" value="ECO:0007669"/>
    <property type="project" value="TreeGrafter"/>
</dbReference>
<keyword evidence="3" id="KW-0378">Hydrolase</keyword>
<dbReference type="InterPro" id="IPR050135">
    <property type="entry name" value="dGTPase-like"/>
</dbReference>
<keyword evidence="4" id="KW-1185">Reference proteome</keyword>
<reference evidence="3 4" key="1">
    <citation type="journal article" date="2019" name="Mol. Ecol. Resour.">
        <title>Chromosome-level genome assembly of Triplophysa tibetana, a fish adapted to the harsh high-altitude environment of the Tibetan Plateau.</title>
        <authorList>
            <person name="Yang X."/>
            <person name="Liu H."/>
            <person name="Ma Z."/>
            <person name="Zou Y."/>
            <person name="Zou M."/>
            <person name="Mao Y."/>
            <person name="Li X."/>
            <person name="Wang H."/>
            <person name="Chen T."/>
            <person name="Wang W."/>
            <person name="Yang R."/>
        </authorList>
    </citation>
    <scope>NUCLEOTIDE SEQUENCE [LARGE SCALE GENOMIC DNA]</scope>
    <source>
        <strain evidence="3">TTIB1903HZAU</strain>
        <tissue evidence="3">Muscle</tissue>
    </source>
</reference>
<evidence type="ECO:0000313" key="4">
    <source>
        <dbReference type="Proteomes" id="UP000324632"/>
    </source>
</evidence>
<dbReference type="PANTHER" id="PTHR11373:SF4">
    <property type="entry name" value="DEOXYNUCLEOSIDE TRIPHOSPHATE TRIPHOSPHOHYDROLASE SAMHD1"/>
    <property type="match status" value="1"/>
</dbReference>
<gene>
    <name evidence="3" type="ORF">E1301_Tti014303</name>
</gene>
<proteinExistence type="inferred from homology"/>
<dbReference type="PANTHER" id="PTHR11373">
    <property type="entry name" value="DEOXYNUCLEOSIDE TRIPHOSPHATE TRIPHOSPHOHYDROLASE"/>
    <property type="match status" value="1"/>
</dbReference>
<dbReference type="AlphaFoldDB" id="A0A5A9PH68"/>
<dbReference type="InterPro" id="IPR003607">
    <property type="entry name" value="HD/PDEase_dom"/>
</dbReference>
<dbReference type="CDD" id="cd00077">
    <property type="entry name" value="HDc"/>
    <property type="match status" value="1"/>
</dbReference>
<organism evidence="3 4">
    <name type="scientific">Triplophysa tibetana</name>
    <dbReference type="NCBI Taxonomy" id="1572043"/>
    <lineage>
        <taxon>Eukaryota</taxon>
        <taxon>Metazoa</taxon>
        <taxon>Chordata</taxon>
        <taxon>Craniata</taxon>
        <taxon>Vertebrata</taxon>
        <taxon>Euteleostomi</taxon>
        <taxon>Actinopterygii</taxon>
        <taxon>Neopterygii</taxon>
        <taxon>Teleostei</taxon>
        <taxon>Ostariophysi</taxon>
        <taxon>Cypriniformes</taxon>
        <taxon>Nemacheilidae</taxon>
        <taxon>Triplophysa</taxon>
    </lineage>
</organism>
<comment type="caution">
    <text evidence="3">The sequence shown here is derived from an EMBL/GenBank/DDBJ whole genome shotgun (WGS) entry which is preliminary data.</text>
</comment>
<dbReference type="Gene3D" id="1.10.3210.10">
    <property type="entry name" value="Hypothetical protein af1432"/>
    <property type="match status" value="1"/>
</dbReference>
<dbReference type="InterPro" id="IPR006674">
    <property type="entry name" value="HD_domain"/>
</dbReference>
<accession>A0A5A9PH68</accession>
<dbReference type="GO" id="GO:0005634">
    <property type="term" value="C:nucleus"/>
    <property type="evidence" value="ECO:0007669"/>
    <property type="project" value="TreeGrafter"/>
</dbReference>
<dbReference type="FunFam" id="1.10.3210.10:FF:000017">
    <property type="entry name" value="Deoxynucleoside triphosphate triphosphohydrolase SAMHD1"/>
    <property type="match status" value="1"/>
</dbReference>
<dbReference type="GO" id="GO:0006203">
    <property type="term" value="P:dGTP catabolic process"/>
    <property type="evidence" value="ECO:0007669"/>
    <property type="project" value="TreeGrafter"/>
</dbReference>
<dbReference type="Proteomes" id="UP000324632">
    <property type="component" value="Chromosome 4"/>
</dbReference>
<comment type="similarity">
    <text evidence="1">Belongs to the SAMHD1 family.</text>
</comment>
<name>A0A5A9PH68_9TELE</name>
<sequence>MKVFNDSIHGHIEVHPLLVKIIDTLEFQRLRNIKQLGAGYWVYPGASHNRFEHSIGVAYLAGCLIKSLQEKQAELKITDGDKLCVQIAGLCHDLGHGPFSHLFDIMFIPEIRGSGFQWKHEMASVEMFQHMVKTNELREDMIVYGLNPDEDLLFIEELIQGVNTCDTPWTARGRTEEKSFLYEIVANKRNGIDVDKWDYFARDCHHLGLTNSFDHQRLLKFARVCEVEVGEEKVRRPFICFRDKEADNVYDMFRTRYTLHRQAYQHKTVNIIEIMIKDALVKANDHLKISAAIDNMEHFSKLSDQILDQILFSTDDQLKDARMILEKIVRRRLPKFVGEARLMQDEISEKTLKENWTRALETQNIKSHVDFTVTVVHMDHGMKGKDPIDSFYFYSKRDPSTAFKIKKYQLSSFLPERFYERLIRVYYSGSDEKILEEALMCFEQWCKNMFGLQTEEEEH</sequence>
<dbReference type="SMART" id="SM00471">
    <property type="entry name" value="HDc"/>
    <property type="match status" value="1"/>
</dbReference>
<protein>
    <submittedName>
        <fullName evidence="3">Deoxynucleoside triphosphate triphosphohydrolase SAMHD1</fullName>
    </submittedName>
</protein>
<dbReference type="GO" id="GO:0045088">
    <property type="term" value="P:regulation of innate immune response"/>
    <property type="evidence" value="ECO:0007669"/>
    <property type="project" value="TreeGrafter"/>
</dbReference>
<dbReference type="EMBL" id="SOYY01000004">
    <property type="protein sequence ID" value="KAA0721724.1"/>
    <property type="molecule type" value="Genomic_DNA"/>
</dbReference>
<evidence type="ECO:0000256" key="1">
    <source>
        <dbReference type="ARBA" id="ARBA00005776"/>
    </source>
</evidence>
<dbReference type="Pfam" id="PF01966">
    <property type="entry name" value="HD"/>
    <property type="match status" value="1"/>
</dbReference>
<feature type="domain" description="HD" evidence="2">
    <location>
        <begin position="50"/>
        <end position="200"/>
    </location>
</feature>
<evidence type="ECO:0000259" key="2">
    <source>
        <dbReference type="PROSITE" id="PS51831"/>
    </source>
</evidence>
<dbReference type="PROSITE" id="PS51831">
    <property type="entry name" value="HD"/>
    <property type="match status" value="1"/>
</dbReference>
<dbReference type="GO" id="GO:0051607">
    <property type="term" value="P:defense response to virus"/>
    <property type="evidence" value="ECO:0007669"/>
    <property type="project" value="TreeGrafter"/>
</dbReference>